<keyword evidence="15" id="KW-1185">Reference proteome</keyword>
<dbReference type="Proteomes" id="UP000237889">
    <property type="component" value="Chromosome"/>
</dbReference>
<dbReference type="InterPro" id="IPR004358">
    <property type="entry name" value="Sig_transdc_His_kin-like_C"/>
</dbReference>
<evidence type="ECO:0000256" key="11">
    <source>
        <dbReference type="SAM" id="Phobius"/>
    </source>
</evidence>
<evidence type="ECO:0000259" key="12">
    <source>
        <dbReference type="PROSITE" id="PS50109"/>
    </source>
</evidence>
<dbReference type="InterPro" id="IPR050428">
    <property type="entry name" value="TCS_sensor_his_kinase"/>
</dbReference>
<feature type="transmembrane region" description="Helical" evidence="11">
    <location>
        <begin position="181"/>
        <end position="200"/>
    </location>
</feature>
<dbReference type="InterPro" id="IPR036890">
    <property type="entry name" value="HATPase_C_sf"/>
</dbReference>
<keyword evidence="9" id="KW-0902">Two-component regulatory system</keyword>
<dbReference type="EC" id="2.7.13.3" evidence="3"/>
<dbReference type="CDD" id="cd06225">
    <property type="entry name" value="HAMP"/>
    <property type="match status" value="1"/>
</dbReference>
<evidence type="ECO:0000256" key="3">
    <source>
        <dbReference type="ARBA" id="ARBA00012438"/>
    </source>
</evidence>
<dbReference type="OrthoDB" id="9815202at2"/>
<dbReference type="KEGG" id="phr:C6569_02840"/>
<reference evidence="14 15" key="1">
    <citation type="submission" date="2018-03" db="EMBL/GenBank/DDBJ databases">
        <title>Genome sequencing of Phreatobacter sp.</title>
        <authorList>
            <person name="Kim S.-J."/>
            <person name="Heo J."/>
            <person name="Kwon S.-W."/>
        </authorList>
    </citation>
    <scope>NUCLEOTIDE SEQUENCE [LARGE SCALE GENOMIC DNA]</scope>
    <source>
        <strain evidence="14 15">S-12</strain>
    </source>
</reference>
<keyword evidence="6 11" id="KW-0812">Transmembrane</keyword>
<dbReference type="SUPFAM" id="SSF158472">
    <property type="entry name" value="HAMP domain-like"/>
    <property type="match status" value="1"/>
</dbReference>
<evidence type="ECO:0000256" key="9">
    <source>
        <dbReference type="ARBA" id="ARBA00023012"/>
    </source>
</evidence>
<keyword evidence="10 11" id="KW-0472">Membrane</keyword>
<dbReference type="InterPro" id="IPR036097">
    <property type="entry name" value="HisK_dim/P_sf"/>
</dbReference>
<gene>
    <name evidence="14" type="ORF">C6569_02840</name>
</gene>
<dbReference type="GO" id="GO:0000155">
    <property type="term" value="F:phosphorelay sensor kinase activity"/>
    <property type="evidence" value="ECO:0007669"/>
    <property type="project" value="InterPro"/>
</dbReference>
<comment type="subcellular location">
    <subcellularLocation>
        <location evidence="2">Membrane</location>
    </subcellularLocation>
</comment>
<dbReference type="InterPro" id="IPR003661">
    <property type="entry name" value="HisK_dim/P_dom"/>
</dbReference>
<dbReference type="Gene3D" id="6.10.340.10">
    <property type="match status" value="1"/>
</dbReference>
<evidence type="ECO:0000313" key="14">
    <source>
        <dbReference type="EMBL" id="AVO44084.1"/>
    </source>
</evidence>
<evidence type="ECO:0000256" key="7">
    <source>
        <dbReference type="ARBA" id="ARBA00022777"/>
    </source>
</evidence>
<evidence type="ECO:0000256" key="5">
    <source>
        <dbReference type="ARBA" id="ARBA00022679"/>
    </source>
</evidence>
<dbReference type="PANTHER" id="PTHR45436:SF8">
    <property type="entry name" value="HISTIDINE KINASE"/>
    <property type="match status" value="1"/>
</dbReference>
<dbReference type="SMART" id="SM00387">
    <property type="entry name" value="HATPase_c"/>
    <property type="match status" value="1"/>
</dbReference>
<evidence type="ECO:0000256" key="10">
    <source>
        <dbReference type="ARBA" id="ARBA00023136"/>
    </source>
</evidence>
<dbReference type="PRINTS" id="PR00344">
    <property type="entry name" value="BCTRLSENSOR"/>
</dbReference>
<evidence type="ECO:0000256" key="1">
    <source>
        <dbReference type="ARBA" id="ARBA00000085"/>
    </source>
</evidence>
<dbReference type="SUPFAM" id="SSF55874">
    <property type="entry name" value="ATPase domain of HSP90 chaperone/DNA topoisomerase II/histidine kinase"/>
    <property type="match status" value="1"/>
</dbReference>
<dbReference type="Pfam" id="PF00512">
    <property type="entry name" value="HisKA"/>
    <property type="match status" value="1"/>
</dbReference>
<keyword evidence="8 11" id="KW-1133">Transmembrane helix</keyword>
<dbReference type="PANTHER" id="PTHR45436">
    <property type="entry name" value="SENSOR HISTIDINE KINASE YKOH"/>
    <property type="match status" value="1"/>
</dbReference>
<organism evidence="14 15">
    <name type="scientific">Phreatobacter cathodiphilus</name>
    <dbReference type="NCBI Taxonomy" id="1868589"/>
    <lineage>
        <taxon>Bacteria</taxon>
        <taxon>Pseudomonadati</taxon>
        <taxon>Pseudomonadota</taxon>
        <taxon>Alphaproteobacteria</taxon>
        <taxon>Hyphomicrobiales</taxon>
        <taxon>Phreatobacteraceae</taxon>
        <taxon>Phreatobacter</taxon>
    </lineage>
</organism>
<dbReference type="Gene3D" id="3.30.565.10">
    <property type="entry name" value="Histidine kinase-like ATPase, C-terminal domain"/>
    <property type="match status" value="1"/>
</dbReference>
<dbReference type="InterPro" id="IPR005467">
    <property type="entry name" value="His_kinase_dom"/>
</dbReference>
<dbReference type="InterPro" id="IPR003594">
    <property type="entry name" value="HATPase_dom"/>
</dbReference>
<dbReference type="InterPro" id="IPR003660">
    <property type="entry name" value="HAMP_dom"/>
</dbReference>
<dbReference type="RefSeq" id="WP_106747414.1">
    <property type="nucleotide sequence ID" value="NZ_CP027668.1"/>
</dbReference>
<keyword evidence="5" id="KW-0808">Transferase</keyword>
<dbReference type="CDD" id="cd00082">
    <property type="entry name" value="HisKA"/>
    <property type="match status" value="1"/>
</dbReference>
<dbReference type="EMBL" id="CP027668">
    <property type="protein sequence ID" value="AVO44084.1"/>
    <property type="molecule type" value="Genomic_DNA"/>
</dbReference>
<dbReference type="PROSITE" id="PS50109">
    <property type="entry name" value="HIS_KIN"/>
    <property type="match status" value="1"/>
</dbReference>
<feature type="domain" description="Histidine kinase" evidence="12">
    <location>
        <begin position="263"/>
        <end position="477"/>
    </location>
</feature>
<evidence type="ECO:0000256" key="4">
    <source>
        <dbReference type="ARBA" id="ARBA00022553"/>
    </source>
</evidence>
<dbReference type="Pfam" id="PF02518">
    <property type="entry name" value="HATPase_c"/>
    <property type="match status" value="1"/>
</dbReference>
<dbReference type="SUPFAM" id="SSF47384">
    <property type="entry name" value="Homodimeric domain of signal transducing histidine kinase"/>
    <property type="match status" value="1"/>
</dbReference>
<evidence type="ECO:0000256" key="6">
    <source>
        <dbReference type="ARBA" id="ARBA00022692"/>
    </source>
</evidence>
<name>A0A2S0N7E6_9HYPH</name>
<sequence length="487" mass="52164">MTAAPAPSGAAAAKPARRISGFRSLLSTTAFKIIAAYLFIFVLFAGFVIGWLGFATQRQLTDQLTETITAEVRGLAEQYAIGGIRRLVEVVDERSNRPGASLYLVATFAGVPLTGNIGELPAGTLARQGWIETDYRRADESTSDRPHRAIAQVYGLPGNFRLLVGRDLEERDRMREIFGRGFRFSVAVAIVLGLLGAYFVTRRVLKRVDAMTEMSRRIMEGDLTGRLPTAGSRDELDRLAGSVNDMLARIEALMAGMKEVSDNIAHDLKTPLTRLRNKAEEALRVGGSDAAYRAALTGIIEESDGLIRTFNALLMIARAEAGNQREGMVRLDLAEIARGVAELYEPVAEEAHVALTVTAAPVSVTGNRELLGQVVANLVDNALKYGATGEGGEVAVTVAAEDGEAVVTIADRGPGIADADRGRVLDRFVRLETSRSRPGSGLGLSLAAAVARLHGGRLVLEDNRPGLKVALRLPRSADDPSVAARPV</sequence>
<feature type="domain" description="HAMP" evidence="13">
    <location>
        <begin position="202"/>
        <end position="255"/>
    </location>
</feature>
<dbReference type="PROSITE" id="PS50885">
    <property type="entry name" value="HAMP"/>
    <property type="match status" value="1"/>
</dbReference>
<protein>
    <recommendedName>
        <fullName evidence="3">histidine kinase</fullName>
        <ecNumber evidence="3">2.7.13.3</ecNumber>
    </recommendedName>
</protein>
<dbReference type="SMART" id="SM00388">
    <property type="entry name" value="HisKA"/>
    <property type="match status" value="1"/>
</dbReference>
<evidence type="ECO:0000313" key="15">
    <source>
        <dbReference type="Proteomes" id="UP000237889"/>
    </source>
</evidence>
<evidence type="ECO:0000259" key="13">
    <source>
        <dbReference type="PROSITE" id="PS50885"/>
    </source>
</evidence>
<dbReference type="Pfam" id="PF00672">
    <property type="entry name" value="HAMP"/>
    <property type="match status" value="1"/>
</dbReference>
<comment type="catalytic activity">
    <reaction evidence="1">
        <text>ATP + protein L-histidine = ADP + protein N-phospho-L-histidine.</text>
        <dbReference type="EC" id="2.7.13.3"/>
    </reaction>
</comment>
<dbReference type="SMART" id="SM00304">
    <property type="entry name" value="HAMP"/>
    <property type="match status" value="1"/>
</dbReference>
<evidence type="ECO:0000256" key="2">
    <source>
        <dbReference type="ARBA" id="ARBA00004370"/>
    </source>
</evidence>
<keyword evidence="4" id="KW-0597">Phosphoprotein</keyword>
<dbReference type="Gene3D" id="1.10.287.130">
    <property type="match status" value="1"/>
</dbReference>
<proteinExistence type="predicted"/>
<keyword evidence="7 14" id="KW-0418">Kinase</keyword>
<evidence type="ECO:0000256" key="8">
    <source>
        <dbReference type="ARBA" id="ARBA00022989"/>
    </source>
</evidence>
<feature type="transmembrane region" description="Helical" evidence="11">
    <location>
        <begin position="33"/>
        <end position="54"/>
    </location>
</feature>
<accession>A0A2S0N7E6</accession>
<dbReference type="GO" id="GO:0005886">
    <property type="term" value="C:plasma membrane"/>
    <property type="evidence" value="ECO:0007669"/>
    <property type="project" value="TreeGrafter"/>
</dbReference>
<dbReference type="AlphaFoldDB" id="A0A2S0N7E6"/>